<keyword evidence="22" id="KW-1185">Reference proteome</keyword>
<dbReference type="InterPro" id="IPR011030">
    <property type="entry name" value="Lipovitellin_superhlx_dom"/>
</dbReference>
<keyword evidence="12" id="KW-0732">Signal</keyword>
<reference evidence="21" key="2">
    <citation type="submission" date="2025-09" db="UniProtKB">
        <authorList>
            <consortium name="Ensembl"/>
        </authorList>
    </citation>
    <scope>IDENTIFICATION</scope>
</reference>
<dbReference type="SMART" id="SM01169">
    <property type="entry name" value="DUF1943"/>
    <property type="match status" value="1"/>
</dbReference>
<dbReference type="GO" id="GO:0120020">
    <property type="term" value="F:cholesterol transfer activity"/>
    <property type="evidence" value="ECO:0007669"/>
    <property type="project" value="TreeGrafter"/>
</dbReference>
<dbReference type="GO" id="GO:0008203">
    <property type="term" value="P:cholesterol metabolic process"/>
    <property type="evidence" value="ECO:0007669"/>
    <property type="project" value="UniProtKB-KW"/>
</dbReference>
<keyword evidence="11" id="KW-0427">LDL</keyword>
<dbReference type="GO" id="GO:0034362">
    <property type="term" value="C:low-density lipoprotein particle"/>
    <property type="evidence" value="ECO:0007669"/>
    <property type="project" value="UniProtKB-KW"/>
</dbReference>
<dbReference type="InterPro" id="IPR001747">
    <property type="entry name" value="Vitellogenin_N"/>
</dbReference>
<keyword evidence="15" id="KW-1207">Sterol metabolism</keyword>
<evidence type="ECO:0000256" key="19">
    <source>
        <dbReference type="PROSITE-ProRule" id="PRU00557"/>
    </source>
</evidence>
<dbReference type="GO" id="GO:0034361">
    <property type="term" value="C:very-low-density lipoprotein particle"/>
    <property type="evidence" value="ECO:0007669"/>
    <property type="project" value="UniProtKB-KW"/>
</dbReference>
<sequence>CVLINLLKQQLMTQVSILCASDVAKRYRNFRRFVYNYEAEALNSVNGASDAKSGPRVSCTVEIDVPQTCRFILRTTDCSLSEVSGVDDGGNPVYRPAAGTEDFKAAMAKNTLKVAVEGRADVKLFPEDDEPVNILNVKRGIISALMVPEKEQEETKDMVAPTVHGVCSSDFAVNTALDTATEVTVSRDLSKCDGFVARRQNTSPLALISGMVRNYPLSKLISSTQTCNYKFDNQKKHMTSGSCTEKHIFLPFSHKREFGISAVVSQTMTLRETSKINDRIFDHSTFLFAAEDKSPVQTKDAVIAALQKLSTLSETNEREERASLFHKLVSELRGLNIDVLGSNVEEMMSISVALTQQALIQCGTPECTSGMLKILRNFDQAAYEVDAFVYALGMLSNPSRMMVQDLLEMARYKQSRPIMYALSNAARRLYKSEGVTPEITAVYEYMASLLGADCAGEKDLTFLTLRVVGNMGDAMEAADPEINNTLLKCMRQPVTTLSVQLAAIQAFRRMSLTDEVTAVQKRLAAYLILMRDPQDSDFEMVKKLLTQERNTQIKAFVSSHVYNIITSTEAETKKILYALKNTDIFTHDDYTTKSRNYKLGVAHENSEASIQGNVIFDPSNQLPREVLLETTLKAFGYSLDIWEVGMEGKGFEPTIEALFGKNGFFPDAVLKTLYWADGKMPPEVKQVLEKWVVSLKPGKQNVQIGRNFNVLLNNLQSQESPEAMAYLKIMGAELGYIKGNDLKFIADIAINNARTFMHHAMVLFCTTIIHIFLPKL</sequence>
<evidence type="ECO:0000256" key="14">
    <source>
        <dbReference type="ARBA" id="ARBA00023098"/>
    </source>
</evidence>
<evidence type="ECO:0000256" key="3">
    <source>
        <dbReference type="ARBA" id="ARBA00004613"/>
    </source>
</evidence>
<dbReference type="Pfam" id="PF09172">
    <property type="entry name" value="Vit_open_b-sht"/>
    <property type="match status" value="1"/>
</dbReference>
<evidence type="ECO:0000313" key="21">
    <source>
        <dbReference type="Ensembl" id="ENSFHEP00000019727.1"/>
    </source>
</evidence>
<evidence type="ECO:0000256" key="2">
    <source>
        <dbReference type="ARBA" id="ARBA00004502"/>
    </source>
</evidence>
<name>A0A3Q2Q1N9_FUNHE</name>
<keyword evidence="18" id="KW-0850">VLDL</keyword>
<evidence type="ECO:0000256" key="7">
    <source>
        <dbReference type="ARBA" id="ARBA00022525"/>
    </source>
</evidence>
<evidence type="ECO:0000256" key="5">
    <source>
        <dbReference type="ARBA" id="ARBA00022490"/>
    </source>
</evidence>
<comment type="caution">
    <text evidence="19">Lacks conserved residue(s) required for the propagation of feature annotation.</text>
</comment>
<dbReference type="GO" id="GO:0050750">
    <property type="term" value="F:low-density lipoprotein particle receptor binding"/>
    <property type="evidence" value="ECO:0007669"/>
    <property type="project" value="TreeGrafter"/>
</dbReference>
<evidence type="ECO:0000256" key="10">
    <source>
        <dbReference type="ARBA" id="ARBA00022677"/>
    </source>
</evidence>
<keyword evidence="6" id="KW-0162">Chylomicron</keyword>
<evidence type="ECO:0000256" key="13">
    <source>
        <dbReference type="ARBA" id="ARBA00023055"/>
    </source>
</evidence>
<evidence type="ECO:0000256" key="8">
    <source>
        <dbReference type="ARBA" id="ARBA00022548"/>
    </source>
</evidence>
<evidence type="ECO:0000256" key="17">
    <source>
        <dbReference type="ARBA" id="ARBA00023221"/>
    </source>
</evidence>
<dbReference type="SMART" id="SM00638">
    <property type="entry name" value="LPD_N"/>
    <property type="match status" value="1"/>
</dbReference>
<dbReference type="GO" id="GO:0005811">
    <property type="term" value="C:lipid droplet"/>
    <property type="evidence" value="ECO:0007669"/>
    <property type="project" value="UniProtKB-SubCell"/>
</dbReference>
<dbReference type="Gene3D" id="2.20.50.20">
    <property type="entry name" value="Lipovitellin. Chain A, domain 3"/>
    <property type="match status" value="1"/>
</dbReference>
<keyword evidence="8" id="KW-0153">Cholesterol metabolism</keyword>
<dbReference type="InterPro" id="IPR015817">
    <property type="entry name" value="Vitellinogen_open_b-sht_sub1"/>
</dbReference>
<evidence type="ECO:0000256" key="18">
    <source>
        <dbReference type="ARBA" id="ARBA00023313"/>
    </source>
</evidence>
<dbReference type="SUPFAM" id="SSF48431">
    <property type="entry name" value="Lipovitellin-phosvitin complex, superhelical domain"/>
    <property type="match status" value="1"/>
</dbReference>
<keyword evidence="9" id="KW-0358">Heparin-binding</keyword>
<dbReference type="STRING" id="8078.ENSFHEP00000019727"/>
<evidence type="ECO:0000259" key="20">
    <source>
        <dbReference type="PROSITE" id="PS51211"/>
    </source>
</evidence>
<dbReference type="Ensembl" id="ENSFHET00000029042.1">
    <property type="protein sequence ID" value="ENSFHEP00000019727.1"/>
    <property type="gene ID" value="ENSFHEG00000021709.1"/>
</dbReference>
<dbReference type="SUPFAM" id="SSF56968">
    <property type="entry name" value="Lipovitellin-phosvitin complex, beta-sheet shell regions"/>
    <property type="match status" value="2"/>
</dbReference>
<dbReference type="Pfam" id="PF01347">
    <property type="entry name" value="Vitellogenin_N"/>
    <property type="match status" value="1"/>
</dbReference>
<evidence type="ECO:0000256" key="12">
    <source>
        <dbReference type="ARBA" id="ARBA00022729"/>
    </source>
</evidence>
<dbReference type="GO" id="GO:0034359">
    <property type="term" value="C:mature chylomicron"/>
    <property type="evidence" value="ECO:0007669"/>
    <property type="project" value="TreeGrafter"/>
</dbReference>
<evidence type="ECO:0000256" key="1">
    <source>
        <dbReference type="ARBA" id="ARBA00004496"/>
    </source>
</evidence>
<keyword evidence="16" id="KW-0325">Glycoprotein</keyword>
<evidence type="ECO:0000256" key="9">
    <source>
        <dbReference type="ARBA" id="ARBA00022674"/>
    </source>
</evidence>
<accession>A0A3Q2Q1N9</accession>
<evidence type="ECO:0000256" key="16">
    <source>
        <dbReference type="ARBA" id="ARBA00023180"/>
    </source>
</evidence>
<keyword evidence="17" id="KW-0753">Steroid metabolism</keyword>
<keyword evidence="7" id="KW-0964">Secreted</keyword>
<dbReference type="PANTHER" id="PTHR13769:SF1">
    <property type="entry name" value="APOLIPOPROTEIN B-100"/>
    <property type="match status" value="1"/>
</dbReference>
<keyword evidence="5" id="KW-0963">Cytoplasm</keyword>
<dbReference type="GeneTree" id="ENSGT00590000083139"/>
<comment type="subcellular location">
    <subcellularLocation>
        <location evidence="1">Cytoplasm</location>
    </subcellularLocation>
    <subcellularLocation>
        <location evidence="2">Lipid droplet</location>
    </subcellularLocation>
    <subcellularLocation>
        <location evidence="3">Secreted</location>
    </subcellularLocation>
</comment>
<dbReference type="GO" id="GO:0042953">
    <property type="term" value="P:lipoprotein transport"/>
    <property type="evidence" value="ECO:0007669"/>
    <property type="project" value="TreeGrafter"/>
</dbReference>
<evidence type="ECO:0000256" key="4">
    <source>
        <dbReference type="ARBA" id="ARBA00022448"/>
    </source>
</evidence>
<dbReference type="GO" id="GO:0008201">
    <property type="term" value="F:heparin binding"/>
    <property type="evidence" value="ECO:0007669"/>
    <property type="project" value="UniProtKB-KW"/>
</dbReference>
<dbReference type="InterPro" id="IPR015255">
    <property type="entry name" value="Vitellinogen_open_b-sht"/>
</dbReference>
<dbReference type="PANTHER" id="PTHR13769">
    <property type="entry name" value="APOLIPOPROTEIN B"/>
    <property type="match status" value="1"/>
</dbReference>
<dbReference type="GO" id="GO:0005737">
    <property type="term" value="C:cytoplasm"/>
    <property type="evidence" value="ECO:0007669"/>
    <property type="project" value="UniProtKB-SubCell"/>
</dbReference>
<dbReference type="InterPro" id="IPR015816">
    <property type="entry name" value="Vitellinogen_b-sht_N"/>
</dbReference>
<dbReference type="AlphaFoldDB" id="A0A3Q2Q1N9"/>
<dbReference type="FunFam" id="2.30.230.10:FF:000003">
    <property type="entry name" value="Apolipoprotein B"/>
    <property type="match status" value="1"/>
</dbReference>
<dbReference type="InterPro" id="IPR015819">
    <property type="entry name" value="Lipid_transp_b-sht_shell"/>
</dbReference>
<protein>
    <recommendedName>
        <fullName evidence="20">Vitellogenin domain-containing protein</fullName>
    </recommendedName>
</protein>
<dbReference type="Proteomes" id="UP000265000">
    <property type="component" value="Unplaced"/>
</dbReference>
<reference evidence="21" key="1">
    <citation type="submission" date="2025-08" db="UniProtKB">
        <authorList>
            <consortium name="Ensembl"/>
        </authorList>
    </citation>
    <scope>IDENTIFICATION</scope>
</reference>
<organism evidence="21 22">
    <name type="scientific">Fundulus heteroclitus</name>
    <name type="common">Killifish</name>
    <name type="synonym">Mummichog</name>
    <dbReference type="NCBI Taxonomy" id="8078"/>
    <lineage>
        <taxon>Eukaryota</taxon>
        <taxon>Metazoa</taxon>
        <taxon>Chordata</taxon>
        <taxon>Craniata</taxon>
        <taxon>Vertebrata</taxon>
        <taxon>Euteleostomi</taxon>
        <taxon>Actinopterygii</taxon>
        <taxon>Neopterygii</taxon>
        <taxon>Teleostei</taxon>
        <taxon>Neoteleostei</taxon>
        <taxon>Acanthomorphata</taxon>
        <taxon>Ovalentaria</taxon>
        <taxon>Atherinomorphae</taxon>
        <taxon>Cyprinodontiformes</taxon>
        <taxon>Fundulidae</taxon>
        <taxon>Fundulus</taxon>
    </lineage>
</organism>
<evidence type="ECO:0000256" key="15">
    <source>
        <dbReference type="ARBA" id="ARBA00023166"/>
    </source>
</evidence>
<dbReference type="GO" id="GO:0042632">
    <property type="term" value="P:cholesterol homeostasis"/>
    <property type="evidence" value="ECO:0007669"/>
    <property type="project" value="TreeGrafter"/>
</dbReference>
<feature type="domain" description="Vitellogenin" evidence="20">
    <location>
        <begin position="27"/>
        <end position="626"/>
    </location>
</feature>
<evidence type="ECO:0000313" key="22">
    <source>
        <dbReference type="Proteomes" id="UP000265000"/>
    </source>
</evidence>
<keyword evidence="4" id="KW-0813">Transport</keyword>
<dbReference type="GO" id="GO:0006642">
    <property type="term" value="P:triglyceride mobilization"/>
    <property type="evidence" value="ECO:0007669"/>
    <property type="project" value="TreeGrafter"/>
</dbReference>
<dbReference type="GO" id="GO:0030301">
    <property type="term" value="P:cholesterol transport"/>
    <property type="evidence" value="ECO:0007669"/>
    <property type="project" value="TreeGrafter"/>
</dbReference>
<dbReference type="Gene3D" id="1.25.10.20">
    <property type="entry name" value="Vitellinogen, superhelical"/>
    <property type="match status" value="1"/>
</dbReference>
<keyword evidence="10" id="KW-0551">Lipid droplet</keyword>
<keyword evidence="14" id="KW-0443">Lipid metabolism</keyword>
<evidence type="ECO:0000256" key="6">
    <source>
        <dbReference type="ARBA" id="ARBA00022513"/>
    </source>
</evidence>
<dbReference type="InterPro" id="IPR052418">
    <property type="entry name" value="Apolipoprotein_B"/>
</dbReference>
<evidence type="ECO:0000256" key="11">
    <source>
        <dbReference type="ARBA" id="ARBA00022710"/>
    </source>
</evidence>
<keyword evidence="13" id="KW-0445">Lipid transport</keyword>
<dbReference type="Gene3D" id="2.30.230.10">
    <property type="entry name" value="Lipovitellin, beta-sheet shell regions, chain A"/>
    <property type="match status" value="1"/>
</dbReference>
<dbReference type="PROSITE" id="PS51211">
    <property type="entry name" value="VITELLOGENIN"/>
    <property type="match status" value="1"/>
</dbReference>
<proteinExistence type="predicted"/>